<accession>A0A3B7MFY9</accession>
<dbReference type="AlphaFoldDB" id="A0A3B7MFY9"/>
<evidence type="ECO:0000256" key="3">
    <source>
        <dbReference type="ARBA" id="ARBA00022475"/>
    </source>
</evidence>
<dbReference type="PROSITE" id="PS50042">
    <property type="entry name" value="CNMP_BINDING_3"/>
    <property type="match status" value="1"/>
</dbReference>
<feature type="transmembrane region" description="Helical" evidence="7">
    <location>
        <begin position="71"/>
        <end position="92"/>
    </location>
</feature>
<evidence type="ECO:0000256" key="2">
    <source>
        <dbReference type="ARBA" id="ARBA00008017"/>
    </source>
</evidence>
<evidence type="ECO:0000259" key="8">
    <source>
        <dbReference type="PROSITE" id="PS50042"/>
    </source>
</evidence>
<keyword evidence="3" id="KW-1003">Cell membrane</keyword>
<organism evidence="9 10">
    <name type="scientific">Thermosynechococcus sichuanensis E542</name>
    <dbReference type="NCBI Taxonomy" id="2016101"/>
    <lineage>
        <taxon>Bacteria</taxon>
        <taxon>Bacillati</taxon>
        <taxon>Cyanobacteriota</taxon>
        <taxon>Cyanophyceae</taxon>
        <taxon>Acaryochloridales</taxon>
        <taxon>Thermosynechococcaceae</taxon>
        <taxon>Thermosynechococcus</taxon>
        <taxon>Thermosynechococcus sichuanensis</taxon>
    </lineage>
</organism>
<dbReference type="CDD" id="cd00038">
    <property type="entry name" value="CAP_ED"/>
    <property type="match status" value="1"/>
</dbReference>
<dbReference type="Proteomes" id="UP000261812">
    <property type="component" value="Chromosome"/>
</dbReference>
<dbReference type="Gene3D" id="3.30.70.100">
    <property type="match status" value="1"/>
</dbReference>
<evidence type="ECO:0000256" key="7">
    <source>
        <dbReference type="SAM" id="Phobius"/>
    </source>
</evidence>
<comment type="subcellular location">
    <subcellularLocation>
        <location evidence="1">Cell membrane</location>
        <topology evidence="1">Multi-pass membrane protein</topology>
    </subcellularLocation>
</comment>
<name>A0A3B7MFY9_9CYAN</name>
<dbReference type="PANTHER" id="PTHR30347:SF1">
    <property type="entry name" value="MECHANOSENSITIVE CHANNEL MSCK"/>
    <property type="match status" value="1"/>
</dbReference>
<comment type="similarity">
    <text evidence="2">Belongs to the MscS (TC 1.A.23) family.</text>
</comment>
<dbReference type="GO" id="GO:0055085">
    <property type="term" value="P:transmembrane transport"/>
    <property type="evidence" value="ECO:0007669"/>
    <property type="project" value="InterPro"/>
</dbReference>
<reference evidence="10" key="1">
    <citation type="submission" date="2018-09" db="EMBL/GenBank/DDBJ databases">
        <title>Complete genome sequence of thermophilic cyanobacteria strain Thermosynechococcus elongatus PKUAC-SCTE542.</title>
        <authorList>
            <person name="Liang Y."/>
            <person name="Tang J."/>
            <person name="Daroch M."/>
        </authorList>
    </citation>
    <scope>NUCLEOTIDE SEQUENCE [LARGE SCALE GENOMIC DNA]</scope>
    <source>
        <strain evidence="10">E542</strain>
    </source>
</reference>
<dbReference type="Pfam" id="PF00924">
    <property type="entry name" value="MS_channel_2nd"/>
    <property type="match status" value="1"/>
</dbReference>
<dbReference type="Gene3D" id="1.10.287.1260">
    <property type="match status" value="1"/>
</dbReference>
<dbReference type="EMBL" id="CP032152">
    <property type="protein sequence ID" value="AXY68321.1"/>
    <property type="molecule type" value="Genomic_DNA"/>
</dbReference>
<feature type="domain" description="Cyclic nucleotide-binding" evidence="8">
    <location>
        <begin position="318"/>
        <end position="420"/>
    </location>
</feature>
<keyword evidence="6 7" id="KW-0472">Membrane</keyword>
<dbReference type="InterPro" id="IPR011014">
    <property type="entry name" value="MscS_channel_TM-2"/>
</dbReference>
<dbReference type="InterPro" id="IPR049278">
    <property type="entry name" value="MS_channel_C"/>
</dbReference>
<dbReference type="Gene3D" id="2.60.120.10">
    <property type="entry name" value="Jelly Rolls"/>
    <property type="match status" value="1"/>
</dbReference>
<dbReference type="GO" id="GO:0005886">
    <property type="term" value="C:plasma membrane"/>
    <property type="evidence" value="ECO:0007669"/>
    <property type="project" value="UniProtKB-SubCell"/>
</dbReference>
<evidence type="ECO:0000256" key="1">
    <source>
        <dbReference type="ARBA" id="ARBA00004651"/>
    </source>
</evidence>
<dbReference type="SUPFAM" id="SSF82689">
    <property type="entry name" value="Mechanosensitive channel protein MscS (YggB), C-terminal domain"/>
    <property type="match status" value="1"/>
</dbReference>
<dbReference type="InterPro" id="IPR052702">
    <property type="entry name" value="MscS-like_channel"/>
</dbReference>
<dbReference type="Pfam" id="PF00027">
    <property type="entry name" value="cNMP_binding"/>
    <property type="match status" value="1"/>
</dbReference>
<dbReference type="SMART" id="SM00100">
    <property type="entry name" value="cNMP"/>
    <property type="match status" value="1"/>
</dbReference>
<feature type="transmembrane region" description="Helical" evidence="7">
    <location>
        <begin position="32"/>
        <end position="50"/>
    </location>
</feature>
<proteinExistence type="inferred from homology"/>
<protein>
    <submittedName>
        <fullName evidence="9">Mechanosensitive ion channel</fullName>
    </submittedName>
</protein>
<dbReference type="InterPro" id="IPR018490">
    <property type="entry name" value="cNMP-bd_dom_sf"/>
</dbReference>
<keyword evidence="4 7" id="KW-0812">Transmembrane</keyword>
<dbReference type="PANTHER" id="PTHR30347">
    <property type="entry name" value="POTASSIUM CHANNEL RELATED"/>
    <property type="match status" value="1"/>
</dbReference>
<dbReference type="Gene3D" id="2.30.30.60">
    <property type="match status" value="1"/>
</dbReference>
<evidence type="ECO:0000313" key="9">
    <source>
        <dbReference type="EMBL" id="AXY68321.1"/>
    </source>
</evidence>
<evidence type="ECO:0000256" key="6">
    <source>
        <dbReference type="ARBA" id="ARBA00023136"/>
    </source>
</evidence>
<dbReference type="InterPro" id="IPR000595">
    <property type="entry name" value="cNMP-bd_dom"/>
</dbReference>
<evidence type="ECO:0000313" key="10">
    <source>
        <dbReference type="Proteomes" id="UP000261812"/>
    </source>
</evidence>
<evidence type="ECO:0000256" key="4">
    <source>
        <dbReference type="ARBA" id="ARBA00022692"/>
    </source>
</evidence>
<dbReference type="SUPFAM" id="SSF82861">
    <property type="entry name" value="Mechanosensitive channel protein MscS (YggB), transmembrane region"/>
    <property type="match status" value="1"/>
</dbReference>
<dbReference type="KEGG" id="tsq:D3A95_10155"/>
<dbReference type="InterPro" id="IPR006685">
    <property type="entry name" value="MscS_channel_2nd"/>
</dbReference>
<dbReference type="RefSeq" id="WP_181494886.1">
    <property type="nucleotide sequence ID" value="NZ_CP032152.1"/>
</dbReference>
<dbReference type="InterPro" id="IPR023408">
    <property type="entry name" value="MscS_beta-dom_sf"/>
</dbReference>
<dbReference type="InterPro" id="IPR014710">
    <property type="entry name" value="RmlC-like_jellyroll"/>
</dbReference>
<dbReference type="SUPFAM" id="SSF50182">
    <property type="entry name" value="Sm-like ribonucleoproteins"/>
    <property type="match status" value="1"/>
</dbReference>
<dbReference type="SUPFAM" id="SSF51206">
    <property type="entry name" value="cAMP-binding domain-like"/>
    <property type="match status" value="1"/>
</dbReference>
<keyword evidence="5 7" id="KW-1133">Transmembrane helix</keyword>
<gene>
    <name evidence="9" type="ORF">D3A95_10155</name>
</gene>
<keyword evidence="10" id="KW-1185">Reference proteome</keyword>
<dbReference type="Pfam" id="PF21082">
    <property type="entry name" value="MS_channel_3rd"/>
    <property type="match status" value="1"/>
</dbReference>
<evidence type="ECO:0000256" key="5">
    <source>
        <dbReference type="ARBA" id="ARBA00022989"/>
    </source>
</evidence>
<dbReference type="InterPro" id="IPR010920">
    <property type="entry name" value="LSM_dom_sf"/>
</dbReference>
<dbReference type="InterPro" id="IPR011066">
    <property type="entry name" value="MscS_channel_C_sf"/>
</dbReference>
<sequence length="475" mass="53496">MPSQFIELWSSFINIVDAPLFRLGRETISLRWLFQVVLLLILVAVLARFFKGVLKNQLLPRLGLDLGNREAISTVVSGAGGALGYIIVLQAVGINLDSLAVIIGGLGVGIGFGLQDVTRNLISGLTLLIERKVRVGDFVEIENISGYVQEVSMRATVIQTFNGSNVVVPNTYLADSPVLNWYYQTHRGRIDIPIGVAYGTDPVLVTEVLLNIAHSEPDVLKEPAPRVIFREFGDSALEFELWVWTDAIERRVFIKSSLNFKIDYYFRQHNISIPFPQRDIWIRNAPALSSPTEPVETVDMPLAPATPSLKSLLQQVSYFQCMNDLQLRFLIEAGYRKHLAAQEILFRAQEVVSNFYIVLQGQMAAVYEENGQLKPMMTFHPGDHFGELPLMLGVACPTTMMAMTETVLFVLPREGFEQLLKEHPSLADDIAVAIARRQDVLAQHQQELQQLSIQEQDQSRPINWIRDRLQKLLSW</sequence>